<evidence type="ECO:0000256" key="6">
    <source>
        <dbReference type="ARBA" id="ARBA00022801"/>
    </source>
</evidence>
<dbReference type="CDD" id="cd03429">
    <property type="entry name" value="NUDIX_NADH_pyrophosphatase_Nudt13"/>
    <property type="match status" value="1"/>
</dbReference>
<keyword evidence="6 11" id="KW-0378">Hydrolase</keyword>
<evidence type="ECO:0000256" key="8">
    <source>
        <dbReference type="ARBA" id="ARBA00023027"/>
    </source>
</evidence>
<sequence>MLINIDEIGVNSEVHWIIFMGDRVVANKQQQALLKSTWQDLPIVHHYNDQIISLGEYQGAPCLAIDVGNEQLELEEFETISLRGIYLSENFPLFQTVARAWQWILFRRTHRFCGQCGSTMQQVDWEMATQCFNCHHRCYPRVSPCIIVSIRKGDKILLAQGKAQRERKIFSTLAGFVESGESLEQAVHREVFEEVGIKIKNIEYFDSQPWPFPHSLMMGFIAEHDSGEIEVDGDEILEAHWYEADKLPLTPPTISIAGQLIKETLSRIANLPTSEFDNKT</sequence>
<gene>
    <name evidence="11" type="primary">nudC</name>
    <name evidence="11" type="ORF">GLIP_1006</name>
</gene>
<evidence type="ECO:0000256" key="1">
    <source>
        <dbReference type="ARBA" id="ARBA00001946"/>
    </source>
</evidence>
<keyword evidence="8" id="KW-0520">NAD</keyword>
<dbReference type="InterPro" id="IPR049734">
    <property type="entry name" value="NudC-like_C"/>
</dbReference>
<dbReference type="PROSITE" id="PS00893">
    <property type="entry name" value="NUDIX_BOX"/>
    <property type="match status" value="1"/>
</dbReference>
<dbReference type="STRING" id="1127673.GLIP_1006"/>
<dbReference type="PANTHER" id="PTHR42904:SF6">
    <property type="entry name" value="NAD-CAPPED RNA HYDROLASE NUDT12"/>
    <property type="match status" value="1"/>
</dbReference>
<dbReference type="Pfam" id="PF09297">
    <property type="entry name" value="Zn_ribbon_NUD"/>
    <property type="match status" value="1"/>
</dbReference>
<dbReference type="EMBL" id="BAEN01000022">
    <property type="protein sequence ID" value="GAC13648.1"/>
    <property type="molecule type" value="Genomic_DNA"/>
</dbReference>
<dbReference type="GO" id="GO:0046872">
    <property type="term" value="F:metal ion binding"/>
    <property type="evidence" value="ECO:0007669"/>
    <property type="project" value="UniProtKB-KW"/>
</dbReference>
<protein>
    <recommendedName>
        <fullName evidence="4">NAD(+) diphosphatase</fullName>
        <ecNumber evidence="4">3.6.1.22</ecNumber>
    </recommendedName>
</protein>
<comment type="catalytic activity">
    <reaction evidence="9">
        <text>a 5'-end NAD(+)-phospho-ribonucleoside in mRNA + H2O = a 5'-end phospho-adenosine-phospho-ribonucleoside in mRNA + beta-nicotinamide D-ribonucleotide + 2 H(+)</text>
        <dbReference type="Rhea" id="RHEA:60876"/>
        <dbReference type="Rhea" id="RHEA-COMP:15698"/>
        <dbReference type="Rhea" id="RHEA-COMP:15719"/>
        <dbReference type="ChEBI" id="CHEBI:14649"/>
        <dbReference type="ChEBI" id="CHEBI:15377"/>
        <dbReference type="ChEBI" id="CHEBI:15378"/>
        <dbReference type="ChEBI" id="CHEBI:144029"/>
        <dbReference type="ChEBI" id="CHEBI:144051"/>
    </reaction>
    <physiologicalReaction direction="left-to-right" evidence="9">
        <dbReference type="Rhea" id="RHEA:60877"/>
    </physiologicalReaction>
</comment>
<keyword evidence="12" id="KW-1185">Reference proteome</keyword>
<dbReference type="PANTHER" id="PTHR42904">
    <property type="entry name" value="NUDIX HYDROLASE, NUDC SUBFAMILY"/>
    <property type="match status" value="1"/>
</dbReference>
<dbReference type="Gene3D" id="3.90.79.20">
    <property type="match status" value="1"/>
</dbReference>
<evidence type="ECO:0000313" key="11">
    <source>
        <dbReference type="EMBL" id="GAC13648.1"/>
    </source>
</evidence>
<dbReference type="InterPro" id="IPR015797">
    <property type="entry name" value="NUDIX_hydrolase-like_dom_sf"/>
</dbReference>
<dbReference type="Gene3D" id="3.90.79.10">
    <property type="entry name" value="Nucleoside Triphosphate Pyrophosphohydrolase"/>
    <property type="match status" value="1"/>
</dbReference>
<evidence type="ECO:0000313" key="12">
    <source>
        <dbReference type="Proteomes" id="UP000006334"/>
    </source>
</evidence>
<dbReference type="InterPro" id="IPR000086">
    <property type="entry name" value="NUDIX_hydrolase_dom"/>
</dbReference>
<evidence type="ECO:0000256" key="5">
    <source>
        <dbReference type="ARBA" id="ARBA00022723"/>
    </source>
</evidence>
<dbReference type="OrthoDB" id="9791656at2"/>
<dbReference type="GO" id="GO:0005829">
    <property type="term" value="C:cytosol"/>
    <property type="evidence" value="ECO:0007669"/>
    <property type="project" value="TreeGrafter"/>
</dbReference>
<comment type="cofactor">
    <cofactor evidence="1">
        <name>Mg(2+)</name>
        <dbReference type="ChEBI" id="CHEBI:18420"/>
    </cofactor>
</comment>
<dbReference type="Pfam" id="PF00293">
    <property type="entry name" value="NUDIX"/>
    <property type="match status" value="1"/>
</dbReference>
<feature type="domain" description="Nudix hydrolase" evidence="10">
    <location>
        <begin position="140"/>
        <end position="263"/>
    </location>
</feature>
<dbReference type="Proteomes" id="UP000006334">
    <property type="component" value="Unassembled WGS sequence"/>
</dbReference>
<comment type="similarity">
    <text evidence="3">Belongs to the Nudix hydrolase family. NudC subfamily.</text>
</comment>
<organism evidence="11 12">
    <name type="scientific">Aliiglaciecola lipolytica E3</name>
    <dbReference type="NCBI Taxonomy" id="1127673"/>
    <lineage>
        <taxon>Bacteria</taxon>
        <taxon>Pseudomonadati</taxon>
        <taxon>Pseudomonadota</taxon>
        <taxon>Gammaproteobacteria</taxon>
        <taxon>Alteromonadales</taxon>
        <taxon>Alteromonadaceae</taxon>
        <taxon>Aliiglaciecola</taxon>
    </lineage>
</organism>
<dbReference type="eggNOG" id="COG2816">
    <property type="taxonomic scope" value="Bacteria"/>
</dbReference>
<evidence type="ECO:0000256" key="9">
    <source>
        <dbReference type="ARBA" id="ARBA00023679"/>
    </source>
</evidence>
<proteinExistence type="inferred from homology"/>
<dbReference type="InterPro" id="IPR015376">
    <property type="entry name" value="Znr_NADH_PPase"/>
</dbReference>
<name>K6YAF7_9ALTE</name>
<comment type="cofactor">
    <cofactor evidence="2">
        <name>Zn(2+)</name>
        <dbReference type="ChEBI" id="CHEBI:29105"/>
    </cofactor>
</comment>
<dbReference type="Pfam" id="PF09296">
    <property type="entry name" value="NUDIX-like"/>
    <property type="match status" value="1"/>
</dbReference>
<dbReference type="NCBIfam" id="NF001299">
    <property type="entry name" value="PRK00241.1"/>
    <property type="match status" value="1"/>
</dbReference>
<dbReference type="GO" id="GO:0035529">
    <property type="term" value="F:NADH pyrophosphatase activity"/>
    <property type="evidence" value="ECO:0007669"/>
    <property type="project" value="TreeGrafter"/>
</dbReference>
<dbReference type="GO" id="GO:0006742">
    <property type="term" value="P:NADP+ catabolic process"/>
    <property type="evidence" value="ECO:0007669"/>
    <property type="project" value="TreeGrafter"/>
</dbReference>
<dbReference type="InterPro" id="IPR015375">
    <property type="entry name" value="NADH_PPase-like_N"/>
</dbReference>
<dbReference type="AlphaFoldDB" id="K6YAF7"/>
<evidence type="ECO:0000256" key="7">
    <source>
        <dbReference type="ARBA" id="ARBA00022842"/>
    </source>
</evidence>
<evidence type="ECO:0000256" key="2">
    <source>
        <dbReference type="ARBA" id="ARBA00001947"/>
    </source>
</evidence>
<evidence type="ECO:0000256" key="4">
    <source>
        <dbReference type="ARBA" id="ARBA00012381"/>
    </source>
</evidence>
<accession>K6YAF7</accession>
<dbReference type="GO" id="GO:0110153">
    <property type="term" value="F:RNA NAD-cap (NMN-forming) hydrolase activity"/>
    <property type="evidence" value="ECO:0007669"/>
    <property type="project" value="RHEA"/>
</dbReference>
<dbReference type="PROSITE" id="PS51462">
    <property type="entry name" value="NUDIX"/>
    <property type="match status" value="1"/>
</dbReference>
<dbReference type="InterPro" id="IPR020084">
    <property type="entry name" value="NUDIX_hydrolase_CS"/>
</dbReference>
<keyword evidence="7" id="KW-0460">Magnesium</keyword>
<dbReference type="SUPFAM" id="SSF55811">
    <property type="entry name" value="Nudix"/>
    <property type="match status" value="2"/>
</dbReference>
<evidence type="ECO:0000259" key="10">
    <source>
        <dbReference type="PROSITE" id="PS51462"/>
    </source>
</evidence>
<reference evidence="11 12" key="1">
    <citation type="journal article" date="2017" name="Antonie Van Leeuwenhoek">
        <title>Rhizobium rhizosphaerae sp. nov., a novel species isolated from rice rhizosphere.</title>
        <authorList>
            <person name="Zhao J.J."/>
            <person name="Zhang J."/>
            <person name="Zhang R.J."/>
            <person name="Zhang C.W."/>
            <person name="Yin H.Q."/>
            <person name="Zhang X.X."/>
        </authorList>
    </citation>
    <scope>NUCLEOTIDE SEQUENCE [LARGE SCALE GENOMIC DNA]</scope>
    <source>
        <strain evidence="11 12">E3</strain>
    </source>
</reference>
<dbReference type="InterPro" id="IPR050241">
    <property type="entry name" value="NAD-cap_RNA_hydrolase_NudC"/>
</dbReference>
<keyword evidence="5" id="KW-0479">Metal-binding</keyword>
<dbReference type="RefSeq" id="WP_008843465.1">
    <property type="nucleotide sequence ID" value="NZ_BAEN01000022.1"/>
</dbReference>
<dbReference type="GO" id="GO:0019677">
    <property type="term" value="P:NAD+ catabolic process"/>
    <property type="evidence" value="ECO:0007669"/>
    <property type="project" value="TreeGrafter"/>
</dbReference>
<evidence type="ECO:0000256" key="3">
    <source>
        <dbReference type="ARBA" id="ARBA00009595"/>
    </source>
</evidence>
<comment type="caution">
    <text evidence="11">The sequence shown here is derived from an EMBL/GenBank/DDBJ whole genome shotgun (WGS) entry which is preliminary data.</text>
</comment>
<dbReference type="EC" id="3.6.1.22" evidence="4"/>